<protein>
    <recommendedName>
        <fullName evidence="3">XRE family transcriptional regulator</fullName>
    </recommendedName>
</protein>
<reference evidence="1" key="1">
    <citation type="submission" date="2022-09" db="EMBL/GenBank/DDBJ databases">
        <title>Genomic of Burkholderia gladioli.</title>
        <authorList>
            <person name="Wu H."/>
        </authorList>
    </citation>
    <scope>NUCLEOTIDE SEQUENCE</scope>
    <source>
        <strain evidence="1">ZN-S4</strain>
    </source>
</reference>
<organism evidence="1 2">
    <name type="scientific">Burkholderia gladioli</name>
    <name type="common">Pseudomonas marginata</name>
    <name type="synonym">Phytomonas marginata</name>
    <dbReference type="NCBI Taxonomy" id="28095"/>
    <lineage>
        <taxon>Bacteria</taxon>
        <taxon>Pseudomonadati</taxon>
        <taxon>Pseudomonadota</taxon>
        <taxon>Betaproteobacteria</taxon>
        <taxon>Burkholderiales</taxon>
        <taxon>Burkholderiaceae</taxon>
        <taxon>Burkholderia</taxon>
    </lineage>
</organism>
<evidence type="ECO:0000313" key="2">
    <source>
        <dbReference type="Proteomes" id="UP001059745"/>
    </source>
</evidence>
<sequence>MNELTPIRQWLLSSRGRWSRIARQADLSTKTVQRIAHGHVASVNLTTYSKLKALMDGASIEAKKVA</sequence>
<proteinExistence type="predicted"/>
<evidence type="ECO:0008006" key="3">
    <source>
        <dbReference type="Google" id="ProtNLM"/>
    </source>
</evidence>
<evidence type="ECO:0000313" key="1">
    <source>
        <dbReference type="EMBL" id="UWX68847.1"/>
    </source>
</evidence>
<dbReference type="EMBL" id="CP104214">
    <property type="protein sequence ID" value="UWX68847.1"/>
    <property type="molecule type" value="Genomic_DNA"/>
</dbReference>
<gene>
    <name evidence="1" type="ORF">NYZ96_11420</name>
</gene>
<dbReference type="RefSeq" id="WP_260531206.1">
    <property type="nucleotide sequence ID" value="NZ_CP104214.1"/>
</dbReference>
<dbReference type="AlphaFoldDB" id="A0AB38TLY6"/>
<accession>A0AB38TLY6</accession>
<name>A0AB38TLY6_BURGA</name>
<dbReference type="Proteomes" id="UP001059745">
    <property type="component" value="Chromosome 1"/>
</dbReference>